<dbReference type="InterPro" id="IPR002130">
    <property type="entry name" value="Cyclophilin-type_PPIase_dom"/>
</dbReference>
<comment type="caution">
    <text evidence="5">The sequence shown here is derived from an EMBL/GenBank/DDBJ whole genome shotgun (WGS) entry which is preliminary data.</text>
</comment>
<evidence type="ECO:0000313" key="6">
    <source>
        <dbReference type="Proteomes" id="UP000317043"/>
    </source>
</evidence>
<evidence type="ECO:0000256" key="3">
    <source>
        <dbReference type="SAM" id="Phobius"/>
    </source>
</evidence>
<keyword evidence="6" id="KW-1185">Reference proteome</keyword>
<dbReference type="InterPro" id="IPR029000">
    <property type="entry name" value="Cyclophilin-like_dom_sf"/>
</dbReference>
<dbReference type="SUPFAM" id="SSF50891">
    <property type="entry name" value="Cyclophilin-like"/>
    <property type="match status" value="1"/>
</dbReference>
<protein>
    <submittedName>
        <fullName evidence="5">Peptidyl-prolyl cis-trans isomerase B (Cyclophilin B)</fullName>
    </submittedName>
</protein>
<accession>A0A543B3Y3</accession>
<dbReference type="Pfam" id="PF00160">
    <property type="entry name" value="Pro_isomerase"/>
    <property type="match status" value="1"/>
</dbReference>
<dbReference type="Proteomes" id="UP000317043">
    <property type="component" value="Unassembled WGS sequence"/>
</dbReference>
<feature type="region of interest" description="Disordered" evidence="2">
    <location>
        <begin position="60"/>
        <end position="90"/>
    </location>
</feature>
<proteinExistence type="predicted"/>
<sequence length="307" mass="31652">MSSSVRQQREAARAKLEARMSEKAAAARRTRRIQITIASVLAVILVSGVGFLLYKVIDTNSSSSDTADPGSSEQPSEEPEMVPAGDGSPVEPVDIATLTVSAAASADAGTVDCEFVPAGEEELAGNPNIVDVGAPTSGPQPNTGTQTMTIDTNQGAIEVELDTTNAPCTSASFTHLAGEGYFDGTSCHRLTTEGIFVLQCGDPSATGMGGPGYSFANENEPVDTAADLTEEEAAAGERPEPNYPAGTIAMANSGPDTNGSQFFIVYEDTYLPADYTIFGQITEGLDLVRAVAEAGAEAPASGQMPMG</sequence>
<keyword evidence="5" id="KW-0413">Isomerase</keyword>
<evidence type="ECO:0000256" key="2">
    <source>
        <dbReference type="SAM" id="MobiDB-lite"/>
    </source>
</evidence>
<evidence type="ECO:0000313" key="5">
    <source>
        <dbReference type="EMBL" id="TQL79534.1"/>
    </source>
</evidence>
<dbReference type="Gene3D" id="2.40.100.10">
    <property type="entry name" value="Cyclophilin-like"/>
    <property type="match status" value="1"/>
</dbReference>
<feature type="domain" description="PPIase cyclophilin-type" evidence="4">
    <location>
        <begin position="151"/>
        <end position="307"/>
    </location>
</feature>
<evidence type="ECO:0000259" key="4">
    <source>
        <dbReference type="PROSITE" id="PS50072"/>
    </source>
</evidence>
<feature type="compositionally biased region" description="Low complexity" evidence="2">
    <location>
        <begin position="61"/>
        <end position="74"/>
    </location>
</feature>
<dbReference type="InParanoid" id="A0A543B3Y3"/>
<dbReference type="GO" id="GO:0003755">
    <property type="term" value="F:peptidyl-prolyl cis-trans isomerase activity"/>
    <property type="evidence" value="ECO:0007669"/>
    <property type="project" value="InterPro"/>
</dbReference>
<dbReference type="AlphaFoldDB" id="A0A543B3Y3"/>
<evidence type="ECO:0000256" key="1">
    <source>
        <dbReference type="ARBA" id="ARBA00002388"/>
    </source>
</evidence>
<dbReference type="PRINTS" id="PR00153">
    <property type="entry name" value="CSAPPISMRASE"/>
</dbReference>
<feature type="transmembrane region" description="Helical" evidence="3">
    <location>
        <begin position="33"/>
        <end position="54"/>
    </location>
</feature>
<keyword evidence="3" id="KW-0472">Membrane</keyword>
<comment type="function">
    <text evidence="1">PPIases accelerate the folding of proteins. It catalyzes the cis-trans isomerization of proline imidic peptide bonds in oligopeptides.</text>
</comment>
<keyword evidence="3" id="KW-1133">Transmembrane helix</keyword>
<reference evidence="5 6" key="1">
    <citation type="submission" date="2019-06" db="EMBL/GenBank/DDBJ databases">
        <title>Sequencing the genomes of 1000 actinobacteria strains.</title>
        <authorList>
            <person name="Klenk H.-P."/>
        </authorList>
    </citation>
    <scope>NUCLEOTIDE SEQUENCE [LARGE SCALE GENOMIC DNA]</scope>
    <source>
        <strain evidence="5 6">DSM 45928</strain>
    </source>
</reference>
<dbReference type="PANTHER" id="PTHR45625">
    <property type="entry name" value="PEPTIDYL-PROLYL CIS-TRANS ISOMERASE-RELATED"/>
    <property type="match status" value="1"/>
</dbReference>
<dbReference type="InterPro" id="IPR044666">
    <property type="entry name" value="Cyclophilin_A-like"/>
</dbReference>
<organism evidence="5 6">
    <name type="scientific">Stackebrandtia endophytica</name>
    <dbReference type="NCBI Taxonomy" id="1496996"/>
    <lineage>
        <taxon>Bacteria</taxon>
        <taxon>Bacillati</taxon>
        <taxon>Actinomycetota</taxon>
        <taxon>Actinomycetes</taxon>
        <taxon>Glycomycetales</taxon>
        <taxon>Glycomycetaceae</taxon>
        <taxon>Stackebrandtia</taxon>
    </lineage>
</organism>
<name>A0A543B3Y3_9ACTN</name>
<gene>
    <name evidence="5" type="ORF">FB566_5143</name>
</gene>
<dbReference type="EMBL" id="VFOW01000001">
    <property type="protein sequence ID" value="TQL79534.1"/>
    <property type="molecule type" value="Genomic_DNA"/>
</dbReference>
<dbReference type="PROSITE" id="PS50072">
    <property type="entry name" value="CSA_PPIASE_2"/>
    <property type="match status" value="1"/>
</dbReference>
<dbReference type="RefSeq" id="WP_246100324.1">
    <property type="nucleotide sequence ID" value="NZ_JBHTGS010000002.1"/>
</dbReference>
<dbReference type="CDD" id="cd00317">
    <property type="entry name" value="cyclophilin"/>
    <property type="match status" value="1"/>
</dbReference>
<dbReference type="PANTHER" id="PTHR45625:SF3">
    <property type="entry name" value="PEPTIDYL-PROLYL CIS-TRANS ISOMERASE B-RELATED"/>
    <property type="match status" value="1"/>
</dbReference>
<keyword evidence="3" id="KW-0812">Transmembrane</keyword>